<comment type="caution">
    <text evidence="2">The sequence shown here is derived from an EMBL/GenBank/DDBJ whole genome shotgun (WGS) entry which is preliminary data.</text>
</comment>
<sequence length="134" mass="15142">MTRLKGIEGIGEEFATRLKTIGIHSVQTLLDRGGTPEKRKELAKASGIAEPVLLRWLNNADLFRIRGIGEEYADLLEGAGVDTVPELAKRTPDNLHRMLIDANDKRPRVRQLPSVNQVKNWIDQAKQLPRIIHY</sequence>
<gene>
    <name evidence="2" type="ORF">FL622_00035</name>
</gene>
<dbReference type="EMBL" id="VJVV01000001">
    <property type="protein sequence ID" value="TRO83606.1"/>
    <property type="molecule type" value="Genomic_DNA"/>
</dbReference>
<keyword evidence="3" id="KW-1185">Reference proteome</keyword>
<evidence type="ECO:0000313" key="3">
    <source>
        <dbReference type="Proteomes" id="UP000317155"/>
    </source>
</evidence>
<protein>
    <submittedName>
        <fullName evidence="2">DUF4332 domain-containing protein</fullName>
    </submittedName>
</protein>
<accession>A0A550JK68</accession>
<dbReference type="Pfam" id="PF14229">
    <property type="entry name" value="DUF4332"/>
    <property type="match status" value="1"/>
</dbReference>
<evidence type="ECO:0000313" key="2">
    <source>
        <dbReference type="EMBL" id="TRO83606.1"/>
    </source>
</evidence>
<evidence type="ECO:0000259" key="1">
    <source>
        <dbReference type="Pfam" id="PF14229"/>
    </source>
</evidence>
<dbReference type="RefSeq" id="WP_092052111.1">
    <property type="nucleotide sequence ID" value="NZ_FOJJ01000001.1"/>
</dbReference>
<proteinExistence type="predicted"/>
<reference evidence="2 3" key="1">
    <citation type="submission" date="2019-07" db="EMBL/GenBank/DDBJ databases">
        <title>Insights of Desulfuromonas acetexigens electromicrobiology.</title>
        <authorList>
            <person name="Katuri K."/>
            <person name="Sapireddy V."/>
            <person name="Shaw D.R."/>
            <person name="Saikaly P."/>
        </authorList>
    </citation>
    <scope>NUCLEOTIDE SEQUENCE [LARGE SCALE GENOMIC DNA]</scope>
    <source>
        <strain evidence="2 3">2873</strain>
    </source>
</reference>
<dbReference type="InterPro" id="IPR025567">
    <property type="entry name" value="DUF4332"/>
</dbReference>
<dbReference type="Proteomes" id="UP000317155">
    <property type="component" value="Unassembled WGS sequence"/>
</dbReference>
<organism evidence="2 3">
    <name type="scientific">Trichloromonas acetexigens</name>
    <dbReference type="NCBI Taxonomy" id="38815"/>
    <lineage>
        <taxon>Bacteria</taxon>
        <taxon>Pseudomonadati</taxon>
        <taxon>Thermodesulfobacteriota</taxon>
        <taxon>Desulfuromonadia</taxon>
        <taxon>Desulfuromonadales</taxon>
        <taxon>Trichloromonadaceae</taxon>
        <taxon>Trichloromonas</taxon>
    </lineage>
</organism>
<dbReference type="AlphaFoldDB" id="A0A550JK68"/>
<dbReference type="Gene3D" id="1.10.150.20">
    <property type="entry name" value="5' to 3' exonuclease, C-terminal subdomain"/>
    <property type="match status" value="2"/>
</dbReference>
<name>A0A550JK68_9BACT</name>
<dbReference type="OrthoDB" id="9794786at2"/>
<feature type="domain" description="DUF4332" evidence="1">
    <location>
        <begin position="8"/>
        <end position="128"/>
    </location>
</feature>